<accession>A0A0L7LQ40</accession>
<dbReference type="STRING" id="104452.A0A0L7LQ40"/>
<evidence type="ECO:0000313" key="8">
    <source>
        <dbReference type="Proteomes" id="UP000037510"/>
    </source>
</evidence>
<dbReference type="SUPFAM" id="SSF56574">
    <property type="entry name" value="Serpins"/>
    <property type="match status" value="2"/>
</dbReference>
<dbReference type="PANTHER" id="PTHR11461">
    <property type="entry name" value="SERINE PROTEASE INHIBITOR, SERPIN"/>
    <property type="match status" value="1"/>
</dbReference>
<dbReference type="InterPro" id="IPR023796">
    <property type="entry name" value="Serpin_dom"/>
</dbReference>
<dbReference type="EMBL" id="JTDY01000365">
    <property type="protein sequence ID" value="KOB77519.1"/>
    <property type="molecule type" value="Genomic_DNA"/>
</dbReference>
<evidence type="ECO:0000256" key="5">
    <source>
        <dbReference type="SAM" id="MobiDB-lite"/>
    </source>
</evidence>
<keyword evidence="3" id="KW-0722">Serine protease inhibitor</keyword>
<evidence type="ECO:0000259" key="6">
    <source>
        <dbReference type="SMART" id="SM00093"/>
    </source>
</evidence>
<dbReference type="InterPro" id="IPR042185">
    <property type="entry name" value="Serpin_sf_2"/>
</dbReference>
<dbReference type="Proteomes" id="UP000037510">
    <property type="component" value="Unassembled WGS sequence"/>
</dbReference>
<keyword evidence="2" id="KW-0646">Protease inhibitor</keyword>
<evidence type="ECO:0000256" key="2">
    <source>
        <dbReference type="ARBA" id="ARBA00022690"/>
    </source>
</evidence>
<evidence type="ECO:0000256" key="1">
    <source>
        <dbReference type="ARBA" id="ARBA00009500"/>
    </source>
</evidence>
<organism evidence="7 8">
    <name type="scientific">Operophtera brumata</name>
    <name type="common">Winter moth</name>
    <name type="synonym">Phalaena brumata</name>
    <dbReference type="NCBI Taxonomy" id="104452"/>
    <lineage>
        <taxon>Eukaryota</taxon>
        <taxon>Metazoa</taxon>
        <taxon>Ecdysozoa</taxon>
        <taxon>Arthropoda</taxon>
        <taxon>Hexapoda</taxon>
        <taxon>Insecta</taxon>
        <taxon>Pterygota</taxon>
        <taxon>Neoptera</taxon>
        <taxon>Endopterygota</taxon>
        <taxon>Lepidoptera</taxon>
        <taxon>Glossata</taxon>
        <taxon>Ditrysia</taxon>
        <taxon>Geometroidea</taxon>
        <taxon>Geometridae</taxon>
        <taxon>Larentiinae</taxon>
        <taxon>Operophtera</taxon>
    </lineage>
</organism>
<reference evidence="7 8" key="1">
    <citation type="journal article" date="2015" name="Genome Biol. Evol.">
        <title>The genome of winter moth (Operophtera brumata) provides a genomic perspective on sexual dimorphism and phenology.</title>
        <authorList>
            <person name="Derks M.F."/>
            <person name="Smit S."/>
            <person name="Salis L."/>
            <person name="Schijlen E."/>
            <person name="Bossers A."/>
            <person name="Mateman C."/>
            <person name="Pijl A.S."/>
            <person name="de Ridder D."/>
            <person name="Groenen M.A."/>
            <person name="Visser M.E."/>
            <person name="Megens H.J."/>
        </authorList>
    </citation>
    <scope>NUCLEOTIDE SEQUENCE [LARGE SCALE GENOMIC DNA]</scope>
    <source>
        <strain evidence="7">WM2013NL</strain>
        <tissue evidence="7">Head and thorax</tissue>
    </source>
</reference>
<dbReference type="Gene3D" id="3.30.497.10">
    <property type="entry name" value="Antithrombin, subunit I, domain 2"/>
    <property type="match status" value="1"/>
</dbReference>
<proteinExistence type="inferred from homology"/>
<evidence type="ECO:0000256" key="3">
    <source>
        <dbReference type="ARBA" id="ARBA00022900"/>
    </source>
</evidence>
<dbReference type="InterPro" id="IPR000215">
    <property type="entry name" value="Serpin_fam"/>
</dbReference>
<dbReference type="InterPro" id="IPR036186">
    <property type="entry name" value="Serpin_sf"/>
</dbReference>
<comment type="caution">
    <text evidence="7">The sequence shown here is derived from an EMBL/GenBank/DDBJ whole genome shotgun (WGS) entry which is preliminary data.</text>
</comment>
<feature type="region of interest" description="Disordered" evidence="5">
    <location>
        <begin position="333"/>
        <end position="384"/>
    </location>
</feature>
<sequence>MEMPLGIKELDKDKSVVASPLSAEYVLAILALGSTNEVHSELLDSLGFLDDDSGVTLNVANKVYIMDGDYELNPQLKEDAEKVFDAGIEKLDFSDGAYCANLINKWVESKTNERIKDLLSEDSLNSLTRLVLVNALYFKIGLELNFSKCELFIPDSNPSHRKIIDLFEKAAPSIKTVDKSSLRLQGSPILDESLPGFIDEKIENFRAISDRLLKINIHVAFVILRFCLFVPKFTYFLRCSQLWKHPSLTQPLDDIMRDTLISIFNTPLDDRAWRQASLPIRMGGLGGTWKKQFDPLNTRPHPFHVNENKQIDVPMMYKEDTYAYVAAAAVRGRGSEHGDRAAARGERSERRAGQAGRGTRPHGGNRQLAPAESASHHTQVQNRN</sequence>
<comment type="similarity">
    <text evidence="1 4">Belongs to the serpin family.</text>
</comment>
<evidence type="ECO:0000313" key="7">
    <source>
        <dbReference type="EMBL" id="KOB77519.1"/>
    </source>
</evidence>
<evidence type="ECO:0000256" key="4">
    <source>
        <dbReference type="RuleBase" id="RU000411"/>
    </source>
</evidence>
<dbReference type="GO" id="GO:0004867">
    <property type="term" value="F:serine-type endopeptidase inhibitor activity"/>
    <property type="evidence" value="ECO:0007669"/>
    <property type="project" value="UniProtKB-KW"/>
</dbReference>
<feature type="compositionally biased region" description="Basic and acidic residues" evidence="5">
    <location>
        <begin position="333"/>
        <end position="352"/>
    </location>
</feature>
<dbReference type="AlphaFoldDB" id="A0A0L7LQ40"/>
<keyword evidence="8" id="KW-1185">Reference proteome</keyword>
<name>A0A0L7LQ40_OPEBR</name>
<dbReference type="InterPro" id="IPR042178">
    <property type="entry name" value="Serpin_sf_1"/>
</dbReference>
<dbReference type="Gene3D" id="2.30.39.10">
    <property type="entry name" value="Alpha-1-antitrypsin, domain 1"/>
    <property type="match status" value="1"/>
</dbReference>
<dbReference type="Pfam" id="PF00079">
    <property type="entry name" value="Serpin"/>
    <property type="match status" value="2"/>
</dbReference>
<dbReference type="PANTHER" id="PTHR11461:SF211">
    <property type="entry name" value="GH10112P-RELATED"/>
    <property type="match status" value="1"/>
</dbReference>
<dbReference type="GO" id="GO:0005615">
    <property type="term" value="C:extracellular space"/>
    <property type="evidence" value="ECO:0007669"/>
    <property type="project" value="InterPro"/>
</dbReference>
<protein>
    <submittedName>
        <fullName evidence="7">Serpin-2</fullName>
    </submittedName>
</protein>
<gene>
    <name evidence="7" type="ORF">OBRU01_03876</name>
</gene>
<feature type="domain" description="Serpin" evidence="6">
    <location>
        <begin position="1"/>
        <end position="267"/>
    </location>
</feature>
<dbReference type="SMART" id="SM00093">
    <property type="entry name" value="SERPIN"/>
    <property type="match status" value="1"/>
</dbReference>